<feature type="transmembrane region" description="Helical" evidence="1">
    <location>
        <begin position="172"/>
        <end position="196"/>
    </location>
</feature>
<organism evidence="2 3">
    <name type="scientific">Actinophytocola oryzae</name>
    <dbReference type="NCBI Taxonomy" id="502181"/>
    <lineage>
        <taxon>Bacteria</taxon>
        <taxon>Bacillati</taxon>
        <taxon>Actinomycetota</taxon>
        <taxon>Actinomycetes</taxon>
        <taxon>Pseudonocardiales</taxon>
        <taxon>Pseudonocardiaceae</taxon>
    </lineage>
</organism>
<evidence type="ECO:0000313" key="2">
    <source>
        <dbReference type="EMBL" id="TDV48730.1"/>
    </source>
</evidence>
<dbReference type="Proteomes" id="UP000294927">
    <property type="component" value="Unassembled WGS sequence"/>
</dbReference>
<sequence length="306" mass="32714">MVNRFNAGLRPSDGFLLTSRPREFRDAVESWDVLTAAAVVALDELTVEDLDRYLPLTTRTGRGASTKWLPVLARVGAGGPLSDVLSTPLMVALARTIFSDTDAYPAELLRGDESRAAIEHRLLSGFVPAAYADRADGVGGVEARLRFLARHLCRLGTHDLAWWQLVQAVPRAVVGSVAGLVLTTAVLLAGGVVGWVGQWPDDGGRRAWLISILIASVVCGVVGGVVVGHGRGILPSPARMQLRVHGRQAIIAGEFVGVVRSWRTTAWFGVWTVRGVGVCVFAVYLFGRWASLPACSPVSVRGSSSR</sequence>
<gene>
    <name evidence="2" type="ORF">CLV71_10890</name>
</gene>
<comment type="caution">
    <text evidence="2">The sequence shown here is derived from an EMBL/GenBank/DDBJ whole genome shotgun (WGS) entry which is preliminary data.</text>
</comment>
<name>A0A4R7VHC1_9PSEU</name>
<dbReference type="AlphaFoldDB" id="A0A4R7VHC1"/>
<keyword evidence="1" id="KW-0812">Transmembrane</keyword>
<keyword evidence="1" id="KW-1133">Transmembrane helix</keyword>
<protein>
    <submittedName>
        <fullName evidence="2">Uncharacterized protein</fullName>
    </submittedName>
</protein>
<dbReference type="EMBL" id="SOCP01000008">
    <property type="protein sequence ID" value="TDV48730.1"/>
    <property type="molecule type" value="Genomic_DNA"/>
</dbReference>
<feature type="transmembrane region" description="Helical" evidence="1">
    <location>
        <begin position="208"/>
        <end position="230"/>
    </location>
</feature>
<keyword evidence="1" id="KW-0472">Membrane</keyword>
<evidence type="ECO:0000313" key="3">
    <source>
        <dbReference type="Proteomes" id="UP000294927"/>
    </source>
</evidence>
<reference evidence="2 3" key="1">
    <citation type="submission" date="2019-03" db="EMBL/GenBank/DDBJ databases">
        <title>Genomic Encyclopedia of Archaeal and Bacterial Type Strains, Phase II (KMG-II): from individual species to whole genera.</title>
        <authorList>
            <person name="Goeker M."/>
        </authorList>
    </citation>
    <scope>NUCLEOTIDE SEQUENCE [LARGE SCALE GENOMIC DNA]</scope>
    <source>
        <strain evidence="2 3">DSM 45499</strain>
    </source>
</reference>
<evidence type="ECO:0000256" key="1">
    <source>
        <dbReference type="SAM" id="Phobius"/>
    </source>
</evidence>
<feature type="transmembrane region" description="Helical" evidence="1">
    <location>
        <begin position="266"/>
        <end position="287"/>
    </location>
</feature>
<keyword evidence="3" id="KW-1185">Reference proteome</keyword>
<proteinExistence type="predicted"/>
<accession>A0A4R7VHC1</accession>